<organism evidence="2 3">
    <name type="scientific">Gordonia hydrophobica</name>
    <dbReference type="NCBI Taxonomy" id="40516"/>
    <lineage>
        <taxon>Bacteria</taxon>
        <taxon>Bacillati</taxon>
        <taxon>Actinomycetota</taxon>
        <taxon>Actinomycetes</taxon>
        <taxon>Mycobacteriales</taxon>
        <taxon>Gordoniaceae</taxon>
        <taxon>Gordonia</taxon>
    </lineage>
</organism>
<feature type="signal peptide" evidence="1">
    <location>
        <begin position="1"/>
        <end position="22"/>
    </location>
</feature>
<evidence type="ECO:0000313" key="3">
    <source>
        <dbReference type="Proteomes" id="UP001479933"/>
    </source>
</evidence>
<reference evidence="2 3" key="1">
    <citation type="journal article" date="2023" name="Virus Evol.">
        <title>Computational host range prediction-The good, the bad, and the ugly.</title>
        <authorList>
            <person name="Howell A.A."/>
            <person name="Versoza C.J."/>
            <person name="Pfeifer S.P."/>
        </authorList>
    </citation>
    <scope>NUCLEOTIDE SEQUENCE [LARGE SCALE GENOMIC DNA]</scope>
    <source>
        <strain evidence="2 3">1610/1b</strain>
    </source>
</reference>
<name>A0ABZ2U618_9ACTN</name>
<dbReference type="RefSeq" id="WP_157086006.1">
    <property type="nucleotide sequence ID" value="NZ_CP136137.1"/>
</dbReference>
<proteinExistence type="predicted"/>
<protein>
    <submittedName>
        <fullName evidence="2">Uncharacterized protein</fullName>
    </submittedName>
</protein>
<evidence type="ECO:0000313" key="2">
    <source>
        <dbReference type="EMBL" id="WYY09165.1"/>
    </source>
</evidence>
<keyword evidence="1" id="KW-0732">Signal</keyword>
<dbReference type="Proteomes" id="UP001479933">
    <property type="component" value="Chromosome"/>
</dbReference>
<sequence>MSKRRFAAVAAAAAIVTSVAPATALATPALPGPLAGFSSIFGNSNPDNKSRGCHVDWRSSATKTRTDSGVTNTIDGGVTPRRGDNGATEMQLWGDFSKPFWRTIVATDGDIRNYKLEVKLPAGYAYTSEVFAADSTWFGIDGANNLTKWPKALGPDSLTVTTSTDTRTATVKVKSGTLEGLHRFVIYFTGTPDGSTVPDSITATAKSTGLFVDCGGNGSSAS</sequence>
<evidence type="ECO:0000256" key="1">
    <source>
        <dbReference type="SAM" id="SignalP"/>
    </source>
</evidence>
<feature type="chain" id="PRO_5046646017" evidence="1">
    <location>
        <begin position="23"/>
        <end position="222"/>
    </location>
</feature>
<gene>
    <name evidence="2" type="ORF">RVF87_08955</name>
</gene>
<keyword evidence="3" id="KW-1185">Reference proteome</keyword>
<accession>A0ABZ2U618</accession>
<dbReference type="EMBL" id="CP136137">
    <property type="protein sequence ID" value="WYY09165.1"/>
    <property type="molecule type" value="Genomic_DNA"/>
</dbReference>